<dbReference type="Proteomes" id="UP000619512">
    <property type="component" value="Unassembled WGS sequence"/>
</dbReference>
<sequence>MPVPMAPASLLLDMQNALITMALIAPRLLVCLVILPGFGINVLTGMAKNCAAMAIALPAALPTFYFVQQNGPDFLYCGLLIFKEAAIGLLLGVLTAIPMWVAQSVGSILDSQRSPIQIQANNASVDRDASAVGAMLIQAVVLTMVQAGLFLALARMLIESYGTWPAWSLLPPYEPGQMGEVVRRFATLFWHIVVYGAPVIIPLVLIEFAFAMIGVFASNLQVSFASAPIKSLTGLLVLLLYWPTFSHYVAGDFANLVDIVPELLGAGR</sequence>
<dbReference type="PRINTS" id="PR00953">
    <property type="entry name" value="TYPE3IMRPROT"/>
</dbReference>
<evidence type="ECO:0000313" key="9">
    <source>
        <dbReference type="Proteomes" id="UP000619512"/>
    </source>
</evidence>
<accession>A0AA88C852</accession>
<dbReference type="NCBIfam" id="TIGR01401">
    <property type="entry name" value="fliR_like_III"/>
    <property type="match status" value="1"/>
</dbReference>
<evidence type="ECO:0000256" key="4">
    <source>
        <dbReference type="ARBA" id="ARBA00022692"/>
    </source>
</evidence>
<reference evidence="8" key="2">
    <citation type="submission" date="2022-12" db="EMBL/GenBank/DDBJ databases">
        <authorList>
            <person name="Sun Q."/>
            <person name="Kim S."/>
        </authorList>
    </citation>
    <scope>NUCLEOTIDE SEQUENCE</scope>
    <source>
        <strain evidence="8">KCTC 12344</strain>
    </source>
</reference>
<keyword evidence="6 7" id="KW-0472">Membrane</keyword>
<dbReference type="GO" id="GO:0005886">
    <property type="term" value="C:plasma membrane"/>
    <property type="evidence" value="ECO:0007669"/>
    <property type="project" value="UniProtKB-SubCell"/>
</dbReference>
<feature type="transmembrane region" description="Helical" evidence="7">
    <location>
        <begin position="130"/>
        <end position="158"/>
    </location>
</feature>
<dbReference type="RefSeq" id="WP_229466506.1">
    <property type="nucleotide sequence ID" value="NZ_BMWW01000007.1"/>
</dbReference>
<organism evidence="8 9">
    <name type="scientific">Pseudoduganella plicata</name>
    <dbReference type="NCBI Taxonomy" id="321984"/>
    <lineage>
        <taxon>Bacteria</taxon>
        <taxon>Pseudomonadati</taxon>
        <taxon>Pseudomonadota</taxon>
        <taxon>Betaproteobacteria</taxon>
        <taxon>Burkholderiales</taxon>
        <taxon>Oxalobacteraceae</taxon>
        <taxon>Telluria group</taxon>
        <taxon>Pseudoduganella</taxon>
    </lineage>
</organism>
<name>A0AA88C852_9BURK</name>
<feature type="transmembrane region" description="Helical" evidence="7">
    <location>
        <begin position="87"/>
        <end position="109"/>
    </location>
</feature>
<evidence type="ECO:0000256" key="1">
    <source>
        <dbReference type="ARBA" id="ARBA00004651"/>
    </source>
</evidence>
<dbReference type="Pfam" id="PF01311">
    <property type="entry name" value="Bac_export_1"/>
    <property type="match status" value="1"/>
</dbReference>
<keyword evidence="5 7" id="KW-1133">Transmembrane helix</keyword>
<reference evidence="8" key="1">
    <citation type="journal article" date="2014" name="Int. J. Syst. Evol. Microbiol.">
        <title>Complete genome sequence of Corynebacterium casei LMG S-19264T (=DSM 44701T), isolated from a smear-ripened cheese.</title>
        <authorList>
            <consortium name="US DOE Joint Genome Institute (JGI-PGF)"/>
            <person name="Walter F."/>
            <person name="Albersmeier A."/>
            <person name="Kalinowski J."/>
            <person name="Ruckert C."/>
        </authorList>
    </citation>
    <scope>NUCLEOTIDE SEQUENCE</scope>
    <source>
        <strain evidence="8">KCTC 12344</strain>
    </source>
</reference>
<evidence type="ECO:0000256" key="5">
    <source>
        <dbReference type="ARBA" id="ARBA00022989"/>
    </source>
</evidence>
<dbReference type="EMBL" id="BMWW01000007">
    <property type="protein sequence ID" value="GGZ01609.1"/>
    <property type="molecule type" value="Genomic_DNA"/>
</dbReference>
<dbReference type="PANTHER" id="PTHR30065:SF1">
    <property type="entry name" value="SURFACE PRESENTATION OF ANTIGENS PROTEIN SPAR"/>
    <property type="match status" value="1"/>
</dbReference>
<dbReference type="InterPro" id="IPR006304">
    <property type="entry name" value="T3SS_SpaR/YscT"/>
</dbReference>
<evidence type="ECO:0000256" key="7">
    <source>
        <dbReference type="RuleBase" id="RU362072"/>
    </source>
</evidence>
<evidence type="ECO:0000313" key="8">
    <source>
        <dbReference type="EMBL" id="GGZ01609.1"/>
    </source>
</evidence>
<dbReference type="AlphaFoldDB" id="A0AA88C852"/>
<keyword evidence="3 7" id="KW-1003">Cell membrane</keyword>
<comment type="subcellular location">
    <subcellularLocation>
        <location evidence="1 7">Cell membrane</location>
        <topology evidence="1 7">Multi-pass membrane protein</topology>
    </subcellularLocation>
</comment>
<protein>
    <submittedName>
        <fullName evidence="8">EscT/YscT/HrcT family type III secretion system export apparatus protein</fullName>
    </submittedName>
</protein>
<proteinExistence type="inferred from homology"/>
<feature type="transmembrane region" description="Helical" evidence="7">
    <location>
        <begin position="50"/>
        <end position="67"/>
    </location>
</feature>
<comment type="caution">
    <text evidence="8">The sequence shown here is derived from an EMBL/GenBank/DDBJ whole genome shotgun (WGS) entry which is preliminary data.</text>
</comment>
<gene>
    <name evidence="8" type="primary">hrcT</name>
    <name evidence="8" type="ORF">GCM10007388_39160</name>
</gene>
<evidence type="ECO:0000256" key="2">
    <source>
        <dbReference type="ARBA" id="ARBA00009772"/>
    </source>
</evidence>
<dbReference type="InterPro" id="IPR002010">
    <property type="entry name" value="T3SS_IM_R"/>
</dbReference>
<dbReference type="GO" id="GO:0006605">
    <property type="term" value="P:protein targeting"/>
    <property type="evidence" value="ECO:0007669"/>
    <property type="project" value="UniProtKB-UniRule"/>
</dbReference>
<feature type="transmembrane region" description="Helical" evidence="7">
    <location>
        <begin position="222"/>
        <end position="242"/>
    </location>
</feature>
<feature type="transmembrane region" description="Helical" evidence="7">
    <location>
        <begin position="188"/>
        <end position="210"/>
    </location>
</feature>
<evidence type="ECO:0000256" key="6">
    <source>
        <dbReference type="ARBA" id="ARBA00023136"/>
    </source>
</evidence>
<feature type="transmembrane region" description="Helical" evidence="7">
    <location>
        <begin position="17"/>
        <end position="38"/>
    </location>
</feature>
<comment type="similarity">
    <text evidence="2 7">Belongs to the FliR/MopE/SpaR family.</text>
</comment>
<evidence type="ECO:0000256" key="3">
    <source>
        <dbReference type="ARBA" id="ARBA00022475"/>
    </source>
</evidence>
<dbReference type="PANTHER" id="PTHR30065">
    <property type="entry name" value="FLAGELLAR BIOSYNTHETIC PROTEIN FLIR"/>
    <property type="match status" value="1"/>
</dbReference>
<keyword evidence="4 7" id="KW-0812">Transmembrane</keyword>